<keyword evidence="4" id="KW-1185">Reference proteome</keyword>
<feature type="transmembrane region" description="Helical" evidence="2">
    <location>
        <begin position="117"/>
        <end position="135"/>
    </location>
</feature>
<gene>
    <name evidence="3" type="primary">LOC110693598</name>
</gene>
<evidence type="ECO:0000313" key="4">
    <source>
        <dbReference type="Proteomes" id="UP000596660"/>
    </source>
</evidence>
<dbReference type="AlphaFoldDB" id="A0A803LLF1"/>
<reference evidence="3" key="1">
    <citation type="journal article" date="2017" name="Nature">
        <title>The genome of Chenopodium quinoa.</title>
        <authorList>
            <person name="Jarvis D.E."/>
            <person name="Ho Y.S."/>
            <person name="Lightfoot D.J."/>
            <person name="Schmoeckel S.M."/>
            <person name="Li B."/>
            <person name="Borm T.J.A."/>
            <person name="Ohyanagi H."/>
            <person name="Mineta K."/>
            <person name="Michell C.T."/>
            <person name="Saber N."/>
            <person name="Kharbatia N.M."/>
            <person name="Rupper R.R."/>
            <person name="Sharp A.R."/>
            <person name="Dally N."/>
            <person name="Boughton B.A."/>
            <person name="Woo Y.H."/>
            <person name="Gao G."/>
            <person name="Schijlen E.G.W.M."/>
            <person name="Guo X."/>
            <person name="Momin A.A."/>
            <person name="Negrao S."/>
            <person name="Al-Babili S."/>
            <person name="Gehring C."/>
            <person name="Roessner U."/>
            <person name="Jung C."/>
            <person name="Murphy K."/>
            <person name="Arold S.T."/>
            <person name="Gojobori T."/>
            <person name="van der Linden C.G."/>
            <person name="van Loo E.N."/>
            <person name="Jellen E.N."/>
            <person name="Maughan P.J."/>
            <person name="Tester M."/>
        </authorList>
    </citation>
    <scope>NUCLEOTIDE SEQUENCE [LARGE SCALE GENOMIC DNA]</scope>
    <source>
        <strain evidence="3">cv. PI 614886</strain>
    </source>
</reference>
<feature type="region of interest" description="Disordered" evidence="1">
    <location>
        <begin position="282"/>
        <end position="304"/>
    </location>
</feature>
<dbReference type="PANTHER" id="PTHR36888">
    <property type="entry name" value="TETRATRICOPEPTIDE-LIKE HELICAL DOMAIN-CONTAINING PROTEIN-RELATED"/>
    <property type="match status" value="1"/>
</dbReference>
<accession>A0A803LLF1</accession>
<dbReference type="Gene3D" id="1.25.40.10">
    <property type="entry name" value="Tetratricopeptide repeat domain"/>
    <property type="match status" value="2"/>
</dbReference>
<dbReference type="RefSeq" id="XP_021726425.1">
    <property type="nucleotide sequence ID" value="XM_021870733.1"/>
</dbReference>
<proteinExistence type="predicted"/>
<evidence type="ECO:0000256" key="1">
    <source>
        <dbReference type="SAM" id="MobiDB-lite"/>
    </source>
</evidence>
<dbReference type="KEGG" id="cqi:110693598"/>
<evidence type="ECO:0000256" key="2">
    <source>
        <dbReference type="SAM" id="Phobius"/>
    </source>
</evidence>
<protein>
    <submittedName>
        <fullName evidence="3">Uncharacterized protein</fullName>
    </submittedName>
</protein>
<dbReference type="EnsemblPlants" id="AUR62014798-RA">
    <property type="protein sequence ID" value="AUR62014798-RA:cds"/>
    <property type="gene ID" value="AUR62014798"/>
</dbReference>
<dbReference type="OrthoDB" id="552664at2759"/>
<name>A0A803LLF1_CHEQI</name>
<dbReference type="Gramene" id="AUR62014798-RA">
    <property type="protein sequence ID" value="AUR62014798-RA:cds"/>
    <property type="gene ID" value="AUR62014798"/>
</dbReference>
<dbReference type="GeneID" id="110693598"/>
<dbReference type="InterPro" id="IPR011990">
    <property type="entry name" value="TPR-like_helical_dom_sf"/>
</dbReference>
<dbReference type="PANTHER" id="PTHR36888:SF2">
    <property type="entry name" value="TETRATRICOPEPTIDE REPEAT (TPR)-LIKE SUPERFAMILY PROTEIN"/>
    <property type="match status" value="1"/>
</dbReference>
<keyword evidence="2" id="KW-0812">Transmembrane</keyword>
<dbReference type="OMA" id="DLQFNKY"/>
<feature type="compositionally biased region" description="Basic and acidic residues" evidence="1">
    <location>
        <begin position="282"/>
        <end position="291"/>
    </location>
</feature>
<sequence>MRTLISHHLEPQIFTKFPSFSLKYRKSIFILHYRCLSNPQNTIFSSIRTSCTTNSAASYNGWDDYRIWVDSDELGESNYFKKFLISSGINDKKYVFTCILGFVCALAISRVRVSSIIVFPAAAIVFAIGFSFGFSNGKPHKNLSLNGSKIRVYAEKLKSLVEIFDGFDVKISDLKNVMKDAIEYERIDFGDLESCVNAVETMDGLIANARNLVEDCVGGILIEGQEKGKYPNHKNGRRKKENGGIGFDLFGFMGNFFRNNAGGLKSNKTNFVKRENLAKDVADRGKEDSRAAEGAPDTVVPTVDGSVPYRATVISNSRKNRLDGKDQETKRNLRRGKTNTMDAYMDTKDLHNSNEYNYQNVRFTSDQRFSFNMSEFQNWVSEDSMSRNTEFDFTKEHLENEGSLKNQQIFENQNGAYESFEGREDINFGRFRERLHEERMNVDDELYSRKYRSQSRNDTSSFSSSAVSDDMLFDKCLRKATDLLKQAKECLRARDDEILAEEMLQESAKLLGQAIALKPMSLLAIGQLGNTYLLHGELKLKISRELRAHLSSSNDFDVQRSNLFILEENKDRIEDSLISACEECESLLVEAGRKYRMALSIDGNDVRALYNWGLALSFRAQLIADVGPEAALDADKLFLAAIDKFNAMMSRSNDYAPEALFRWGMALQQRSRLRSDNIRDKVKLLQQAKRLYEDAVNMGSNNLQVRKALSSCISEINFTDK</sequence>
<reference evidence="3" key="2">
    <citation type="submission" date="2021-03" db="UniProtKB">
        <authorList>
            <consortium name="EnsemblPlants"/>
        </authorList>
    </citation>
    <scope>IDENTIFICATION</scope>
</reference>
<keyword evidence="2" id="KW-0472">Membrane</keyword>
<dbReference type="Proteomes" id="UP000596660">
    <property type="component" value="Unplaced"/>
</dbReference>
<evidence type="ECO:0000313" key="3">
    <source>
        <dbReference type="EnsemblPlants" id="AUR62014798-RA:cds"/>
    </source>
</evidence>
<organism evidence="3 4">
    <name type="scientific">Chenopodium quinoa</name>
    <name type="common">Quinoa</name>
    <dbReference type="NCBI Taxonomy" id="63459"/>
    <lineage>
        <taxon>Eukaryota</taxon>
        <taxon>Viridiplantae</taxon>
        <taxon>Streptophyta</taxon>
        <taxon>Embryophyta</taxon>
        <taxon>Tracheophyta</taxon>
        <taxon>Spermatophyta</taxon>
        <taxon>Magnoliopsida</taxon>
        <taxon>eudicotyledons</taxon>
        <taxon>Gunneridae</taxon>
        <taxon>Pentapetalae</taxon>
        <taxon>Caryophyllales</taxon>
        <taxon>Chenopodiaceae</taxon>
        <taxon>Chenopodioideae</taxon>
        <taxon>Atripliceae</taxon>
        <taxon>Chenopodium</taxon>
    </lineage>
</organism>
<dbReference type="SUPFAM" id="SSF48452">
    <property type="entry name" value="TPR-like"/>
    <property type="match status" value="1"/>
</dbReference>
<keyword evidence="2" id="KW-1133">Transmembrane helix</keyword>